<dbReference type="Pfam" id="PF20083">
    <property type="entry name" value="DUF6477"/>
    <property type="match status" value="1"/>
</dbReference>
<dbReference type="EMBL" id="QBKS01000001">
    <property type="protein sequence ID" value="PTX55797.1"/>
    <property type="molecule type" value="Genomic_DNA"/>
</dbReference>
<proteinExistence type="predicted"/>
<evidence type="ECO:0000313" key="3">
    <source>
        <dbReference type="Proteomes" id="UP000243978"/>
    </source>
</evidence>
<evidence type="ECO:0000313" key="2">
    <source>
        <dbReference type="EMBL" id="PTX55797.1"/>
    </source>
</evidence>
<protein>
    <submittedName>
        <fullName evidence="2">Uncharacterized protein</fullName>
    </submittedName>
</protein>
<dbReference type="InterPro" id="IPR045516">
    <property type="entry name" value="DUF6477"/>
</dbReference>
<comment type="caution">
    <text evidence="2">The sequence shown here is derived from an EMBL/GenBank/DDBJ whole genome shotgun (WGS) entry which is preliminary data.</text>
</comment>
<gene>
    <name evidence="2" type="ORF">C8N43_0443</name>
</gene>
<evidence type="ECO:0000256" key="1">
    <source>
        <dbReference type="SAM" id="MobiDB-lite"/>
    </source>
</evidence>
<keyword evidence="3" id="KW-1185">Reference proteome</keyword>
<feature type="region of interest" description="Disordered" evidence="1">
    <location>
        <begin position="91"/>
        <end position="115"/>
    </location>
</feature>
<organism evidence="2 3">
    <name type="scientific">Litoreibacter ponti</name>
    <dbReference type="NCBI Taxonomy" id="1510457"/>
    <lineage>
        <taxon>Bacteria</taxon>
        <taxon>Pseudomonadati</taxon>
        <taxon>Pseudomonadota</taxon>
        <taxon>Alphaproteobacteria</taxon>
        <taxon>Rhodobacterales</taxon>
        <taxon>Roseobacteraceae</taxon>
        <taxon>Litoreibacter</taxon>
    </lineage>
</organism>
<sequence>MSDLATALSNLNRPRLLVRAARHGVSEYKRDRDLRRISGHNSSASPRRIVSHLLAQEEAIERTRVARDGTYSPNKHIEVLVALMAESRNLPAPSAAPARTPRRTSSDTGWRPTTV</sequence>
<dbReference type="AlphaFoldDB" id="A0A2T6BIA7"/>
<dbReference type="Proteomes" id="UP000243978">
    <property type="component" value="Unassembled WGS sequence"/>
</dbReference>
<reference evidence="2 3" key="1">
    <citation type="submission" date="2018-04" db="EMBL/GenBank/DDBJ databases">
        <title>Genomic Encyclopedia of Archaeal and Bacterial Type Strains, Phase II (KMG-II): from individual species to whole genera.</title>
        <authorList>
            <person name="Goeker M."/>
        </authorList>
    </citation>
    <scope>NUCLEOTIDE SEQUENCE [LARGE SCALE GENOMIC DNA]</scope>
    <source>
        <strain evidence="2 3">DSM 100977</strain>
    </source>
</reference>
<name>A0A2T6BIA7_9RHOB</name>
<dbReference type="OrthoDB" id="7875218at2"/>
<dbReference type="RefSeq" id="WP_107844053.1">
    <property type="nucleotide sequence ID" value="NZ_QBKS01000001.1"/>
</dbReference>
<accession>A0A2T6BIA7</accession>